<dbReference type="AlphaFoldDB" id="A0A251VH91"/>
<accession>A0A251VH91</accession>
<dbReference type="Proteomes" id="UP000215914">
    <property type="component" value="Chromosome 2"/>
</dbReference>
<feature type="compositionally biased region" description="Low complexity" evidence="1">
    <location>
        <begin position="56"/>
        <end position="65"/>
    </location>
</feature>
<organism evidence="2 3">
    <name type="scientific">Helianthus annuus</name>
    <name type="common">Common sunflower</name>
    <dbReference type="NCBI Taxonomy" id="4232"/>
    <lineage>
        <taxon>Eukaryota</taxon>
        <taxon>Viridiplantae</taxon>
        <taxon>Streptophyta</taxon>
        <taxon>Embryophyta</taxon>
        <taxon>Tracheophyta</taxon>
        <taxon>Spermatophyta</taxon>
        <taxon>Magnoliopsida</taxon>
        <taxon>eudicotyledons</taxon>
        <taxon>Gunneridae</taxon>
        <taxon>Pentapetalae</taxon>
        <taxon>asterids</taxon>
        <taxon>campanulids</taxon>
        <taxon>Asterales</taxon>
        <taxon>Asteraceae</taxon>
        <taxon>Asteroideae</taxon>
        <taxon>Heliantheae alliance</taxon>
        <taxon>Heliantheae</taxon>
        <taxon>Helianthus</taxon>
    </lineage>
</organism>
<evidence type="ECO:0000313" key="2">
    <source>
        <dbReference type="EMBL" id="OTG34292.1"/>
    </source>
</evidence>
<dbReference type="InParanoid" id="A0A251VH91"/>
<sequence>MLLKPSKFQEHKTKSFYIPFGYDHSLGYTLPNRTPTPSFRLPAASKNPIRPPPLRSPSSPMRHTL</sequence>
<keyword evidence="3" id="KW-1185">Reference proteome</keyword>
<gene>
    <name evidence="2" type="ORF">HannXRQ_Chr02g0044141</name>
</gene>
<dbReference type="EMBL" id="CM007891">
    <property type="protein sequence ID" value="OTG34292.1"/>
    <property type="molecule type" value="Genomic_DNA"/>
</dbReference>
<proteinExistence type="predicted"/>
<name>A0A251VH91_HELAN</name>
<reference evidence="3" key="1">
    <citation type="journal article" date="2017" name="Nature">
        <title>The sunflower genome provides insights into oil metabolism, flowering and Asterid evolution.</title>
        <authorList>
            <person name="Badouin H."/>
            <person name="Gouzy J."/>
            <person name="Grassa C.J."/>
            <person name="Murat F."/>
            <person name="Staton S.E."/>
            <person name="Cottret L."/>
            <person name="Lelandais-Briere C."/>
            <person name="Owens G.L."/>
            <person name="Carrere S."/>
            <person name="Mayjonade B."/>
            <person name="Legrand L."/>
            <person name="Gill N."/>
            <person name="Kane N.C."/>
            <person name="Bowers J.E."/>
            <person name="Hubner S."/>
            <person name="Bellec A."/>
            <person name="Berard A."/>
            <person name="Berges H."/>
            <person name="Blanchet N."/>
            <person name="Boniface M.C."/>
            <person name="Brunel D."/>
            <person name="Catrice O."/>
            <person name="Chaidir N."/>
            <person name="Claudel C."/>
            <person name="Donnadieu C."/>
            <person name="Faraut T."/>
            <person name="Fievet G."/>
            <person name="Helmstetter N."/>
            <person name="King M."/>
            <person name="Knapp S.J."/>
            <person name="Lai Z."/>
            <person name="Le Paslier M.C."/>
            <person name="Lippi Y."/>
            <person name="Lorenzon L."/>
            <person name="Mandel J.R."/>
            <person name="Marage G."/>
            <person name="Marchand G."/>
            <person name="Marquand E."/>
            <person name="Bret-Mestries E."/>
            <person name="Morien E."/>
            <person name="Nambeesan S."/>
            <person name="Nguyen T."/>
            <person name="Pegot-Espagnet P."/>
            <person name="Pouilly N."/>
            <person name="Raftis F."/>
            <person name="Sallet E."/>
            <person name="Schiex T."/>
            <person name="Thomas J."/>
            <person name="Vandecasteele C."/>
            <person name="Vares D."/>
            <person name="Vear F."/>
            <person name="Vautrin S."/>
            <person name="Crespi M."/>
            <person name="Mangin B."/>
            <person name="Burke J.M."/>
            <person name="Salse J."/>
            <person name="Munos S."/>
            <person name="Vincourt P."/>
            <person name="Rieseberg L.H."/>
            <person name="Langlade N.B."/>
        </authorList>
    </citation>
    <scope>NUCLEOTIDE SEQUENCE [LARGE SCALE GENOMIC DNA]</scope>
    <source>
        <strain evidence="3">cv. SF193</strain>
    </source>
</reference>
<evidence type="ECO:0000313" key="3">
    <source>
        <dbReference type="Proteomes" id="UP000215914"/>
    </source>
</evidence>
<evidence type="ECO:0000256" key="1">
    <source>
        <dbReference type="SAM" id="MobiDB-lite"/>
    </source>
</evidence>
<feature type="region of interest" description="Disordered" evidence="1">
    <location>
        <begin position="33"/>
        <end position="65"/>
    </location>
</feature>
<protein>
    <submittedName>
        <fullName evidence="2">Uncharacterized protein</fullName>
    </submittedName>
</protein>